<dbReference type="OrthoDB" id="2103474at2759"/>
<keyword evidence="2" id="KW-0472">Membrane</keyword>
<sequence length="260" mass="29032">MAAVAAKFVSKRVLNESTANKFGRYDPYFETVPATDLSGQPKRNGKTKKIKRRINPKIPPADAEVLTKVKRRAYRLDNAMSICGIRFGWSSIIGIVPALGDFADIFMALMVMTTAMKVSPGKDRDKLRAVMIMNIIMDFVVGLVPFLGDIADAFFKCNTRNAVALEKMLNNRVKALEKKEQQHHDDDESDDNRHSHVYLEDALPPSYEAAHEDRHDRGNGAPAEVQRPAKTQRMGGGWFGGRVEREADLEAGEPPLPPRK</sequence>
<evidence type="ECO:0000256" key="1">
    <source>
        <dbReference type="SAM" id="MobiDB-lite"/>
    </source>
</evidence>
<protein>
    <recommendedName>
        <fullName evidence="5">PH domain-containing protein</fullName>
    </recommendedName>
</protein>
<dbReference type="AlphaFoldDB" id="A0A8H3EFC0"/>
<gene>
    <name evidence="3" type="ORF">HETSPECPRED_003434</name>
</gene>
<accession>A0A8H3EFC0</accession>
<proteinExistence type="predicted"/>
<comment type="caution">
    <text evidence="3">The sequence shown here is derived from an EMBL/GenBank/DDBJ whole genome shotgun (WGS) entry which is preliminary data.</text>
</comment>
<dbReference type="InterPro" id="IPR025187">
    <property type="entry name" value="DUF4112"/>
</dbReference>
<reference evidence="3" key="1">
    <citation type="submission" date="2021-03" db="EMBL/GenBank/DDBJ databases">
        <authorList>
            <person name="Tagirdzhanova G."/>
        </authorList>
    </citation>
    <scope>NUCLEOTIDE SEQUENCE</scope>
</reference>
<dbReference type="Proteomes" id="UP000664521">
    <property type="component" value="Unassembled WGS sequence"/>
</dbReference>
<dbReference type="EMBL" id="CAJPDS010000002">
    <property type="protein sequence ID" value="CAF9904214.1"/>
    <property type="molecule type" value="Genomic_DNA"/>
</dbReference>
<evidence type="ECO:0000256" key="2">
    <source>
        <dbReference type="SAM" id="Phobius"/>
    </source>
</evidence>
<dbReference type="Pfam" id="PF13430">
    <property type="entry name" value="DUF4112"/>
    <property type="match status" value="1"/>
</dbReference>
<feature type="compositionally biased region" description="Basic and acidic residues" evidence="1">
    <location>
        <begin position="209"/>
        <end position="218"/>
    </location>
</feature>
<keyword evidence="2" id="KW-1133">Transmembrane helix</keyword>
<evidence type="ECO:0008006" key="5">
    <source>
        <dbReference type="Google" id="ProtNLM"/>
    </source>
</evidence>
<evidence type="ECO:0000313" key="3">
    <source>
        <dbReference type="EMBL" id="CAF9904214.1"/>
    </source>
</evidence>
<evidence type="ECO:0000313" key="4">
    <source>
        <dbReference type="Proteomes" id="UP000664521"/>
    </source>
</evidence>
<feature type="region of interest" description="Disordered" evidence="1">
    <location>
        <begin position="208"/>
        <end position="260"/>
    </location>
</feature>
<feature type="transmembrane region" description="Helical" evidence="2">
    <location>
        <begin position="130"/>
        <end position="148"/>
    </location>
</feature>
<dbReference type="PANTHER" id="PTHR35519">
    <property type="entry name" value="MEMBRANE PROTEINS"/>
    <property type="match status" value="1"/>
</dbReference>
<name>A0A8H3EFC0_9LECA</name>
<organism evidence="3 4">
    <name type="scientific">Heterodermia speciosa</name>
    <dbReference type="NCBI Taxonomy" id="116794"/>
    <lineage>
        <taxon>Eukaryota</taxon>
        <taxon>Fungi</taxon>
        <taxon>Dikarya</taxon>
        <taxon>Ascomycota</taxon>
        <taxon>Pezizomycotina</taxon>
        <taxon>Lecanoromycetes</taxon>
        <taxon>OSLEUM clade</taxon>
        <taxon>Lecanoromycetidae</taxon>
        <taxon>Caliciales</taxon>
        <taxon>Physciaceae</taxon>
        <taxon>Heterodermia</taxon>
    </lineage>
</organism>
<dbReference type="PANTHER" id="PTHR35519:SF2">
    <property type="entry name" value="PH DOMAIN PROTEIN"/>
    <property type="match status" value="1"/>
</dbReference>
<keyword evidence="2" id="KW-0812">Transmembrane</keyword>
<keyword evidence="4" id="KW-1185">Reference proteome</keyword>